<proteinExistence type="predicted"/>
<gene>
    <name evidence="1" type="ORF">KCU98_g3312</name>
</gene>
<keyword evidence="2" id="KW-1185">Reference proteome</keyword>
<name>A0A9P8G116_AURME</name>
<organism evidence="1 2">
    <name type="scientific">Aureobasidium melanogenum</name>
    <name type="common">Aureobasidium pullulans var. melanogenum</name>
    <dbReference type="NCBI Taxonomy" id="46634"/>
    <lineage>
        <taxon>Eukaryota</taxon>
        <taxon>Fungi</taxon>
        <taxon>Dikarya</taxon>
        <taxon>Ascomycota</taxon>
        <taxon>Pezizomycotina</taxon>
        <taxon>Dothideomycetes</taxon>
        <taxon>Dothideomycetidae</taxon>
        <taxon>Dothideales</taxon>
        <taxon>Saccotheciaceae</taxon>
        <taxon>Aureobasidium</taxon>
    </lineage>
</organism>
<reference evidence="1" key="2">
    <citation type="submission" date="2021-08" db="EMBL/GenBank/DDBJ databases">
        <authorList>
            <person name="Gostincar C."/>
            <person name="Sun X."/>
            <person name="Song Z."/>
            <person name="Gunde-Cimerman N."/>
        </authorList>
    </citation>
    <scope>NUCLEOTIDE SEQUENCE</scope>
    <source>
        <strain evidence="1">EXF-9298</strain>
    </source>
</reference>
<protein>
    <submittedName>
        <fullName evidence="1">Uncharacterized protein</fullName>
    </submittedName>
</protein>
<evidence type="ECO:0000313" key="2">
    <source>
        <dbReference type="Proteomes" id="UP000729357"/>
    </source>
</evidence>
<evidence type="ECO:0000313" key="1">
    <source>
        <dbReference type="EMBL" id="KAG9987476.1"/>
    </source>
</evidence>
<dbReference type="EMBL" id="JAHFXS010000222">
    <property type="protein sequence ID" value="KAG9987476.1"/>
    <property type="molecule type" value="Genomic_DNA"/>
</dbReference>
<sequence length="149" mass="17062">MTKEESRAHFLAWEDTERDRLVLQFYEFAGSARVFEGASEARESLDDWIQGEELNQTTKWFEFRLNASCAMGHIYLISDYGPVEIMTDSVFKNDMFDANGVGRTIGLWFSLLALLTATNSKIRDSHRSCISTLPRPISRLVFLPTWSLA</sequence>
<dbReference type="Proteomes" id="UP000729357">
    <property type="component" value="Unassembled WGS sequence"/>
</dbReference>
<feature type="non-terminal residue" evidence="1">
    <location>
        <position position="149"/>
    </location>
</feature>
<dbReference type="AlphaFoldDB" id="A0A9P8G116"/>
<accession>A0A9P8G116</accession>
<reference evidence="1" key="1">
    <citation type="journal article" date="2021" name="J Fungi (Basel)">
        <title>Virulence traits and population genomics of the black yeast Aureobasidium melanogenum.</title>
        <authorList>
            <person name="Cernosa A."/>
            <person name="Sun X."/>
            <person name="Gostincar C."/>
            <person name="Fang C."/>
            <person name="Gunde-Cimerman N."/>
            <person name="Song Z."/>
        </authorList>
    </citation>
    <scope>NUCLEOTIDE SEQUENCE</scope>
    <source>
        <strain evidence="1">EXF-9298</strain>
    </source>
</reference>
<comment type="caution">
    <text evidence="1">The sequence shown here is derived from an EMBL/GenBank/DDBJ whole genome shotgun (WGS) entry which is preliminary data.</text>
</comment>